<comment type="caution">
    <text evidence="2">The sequence shown here is derived from an EMBL/GenBank/DDBJ whole genome shotgun (WGS) entry which is preliminary data.</text>
</comment>
<keyword evidence="1" id="KW-0472">Membrane</keyword>
<feature type="non-terminal residue" evidence="2">
    <location>
        <position position="72"/>
    </location>
</feature>
<keyword evidence="3" id="KW-1185">Reference proteome</keyword>
<name>A0A8T1YTG3_9BRAS</name>
<organism evidence="2 3">
    <name type="scientific">Arabidopsis thaliana x Arabidopsis arenosa</name>
    <dbReference type="NCBI Taxonomy" id="1240361"/>
    <lineage>
        <taxon>Eukaryota</taxon>
        <taxon>Viridiplantae</taxon>
        <taxon>Streptophyta</taxon>
        <taxon>Embryophyta</taxon>
        <taxon>Tracheophyta</taxon>
        <taxon>Spermatophyta</taxon>
        <taxon>Magnoliopsida</taxon>
        <taxon>eudicotyledons</taxon>
        <taxon>Gunneridae</taxon>
        <taxon>Pentapetalae</taxon>
        <taxon>rosids</taxon>
        <taxon>malvids</taxon>
        <taxon>Brassicales</taxon>
        <taxon>Brassicaceae</taxon>
        <taxon>Camelineae</taxon>
        <taxon>Arabidopsis</taxon>
    </lineage>
</organism>
<keyword evidence="1" id="KW-0812">Transmembrane</keyword>
<dbReference type="EMBL" id="JAEFBK010000011">
    <property type="protein sequence ID" value="KAG7549483.1"/>
    <property type="molecule type" value="Genomic_DNA"/>
</dbReference>
<dbReference type="AlphaFoldDB" id="A0A8T1YTG3"/>
<proteinExistence type="predicted"/>
<evidence type="ECO:0000313" key="3">
    <source>
        <dbReference type="Proteomes" id="UP000694240"/>
    </source>
</evidence>
<dbReference type="Proteomes" id="UP000694240">
    <property type="component" value="Chromosome 11"/>
</dbReference>
<feature type="transmembrane region" description="Helical" evidence="1">
    <location>
        <begin position="47"/>
        <end position="68"/>
    </location>
</feature>
<evidence type="ECO:0000313" key="2">
    <source>
        <dbReference type="EMBL" id="KAG7549483.1"/>
    </source>
</evidence>
<sequence>FLSLFSLFYLLERKKFFRSDFASGCSPVNFVSLDRRVSRLAAPALSAVWAGFASGVDGFVSIFVRLCFRHRW</sequence>
<keyword evidence="1" id="KW-1133">Transmembrane helix</keyword>
<reference evidence="2 3" key="1">
    <citation type="submission" date="2020-12" db="EMBL/GenBank/DDBJ databases">
        <title>Concerted genomic and epigenomic changes stabilize Arabidopsis allopolyploids.</title>
        <authorList>
            <person name="Chen Z."/>
        </authorList>
    </citation>
    <scope>NUCLEOTIDE SEQUENCE [LARGE SCALE GENOMIC DNA]</scope>
    <source>
        <strain evidence="2">Allo738</strain>
        <tissue evidence="2">Leaf</tissue>
    </source>
</reference>
<accession>A0A8T1YTG3</accession>
<gene>
    <name evidence="2" type="ORF">ISN45_Aa06g003670</name>
</gene>
<feature type="non-terminal residue" evidence="2">
    <location>
        <position position="1"/>
    </location>
</feature>
<protein>
    <submittedName>
        <fullName evidence="2">Uncharacterized protein</fullName>
    </submittedName>
</protein>
<evidence type="ECO:0000256" key="1">
    <source>
        <dbReference type="SAM" id="Phobius"/>
    </source>
</evidence>